<accession>A0A2T4IG80</accession>
<protein>
    <recommendedName>
        <fullName evidence="1">N-acetyltransferase domain-containing protein</fullName>
    </recommendedName>
</protein>
<dbReference type="EMBL" id="PZKC01000005">
    <property type="protein sequence ID" value="PTD96778.1"/>
    <property type="molecule type" value="Genomic_DNA"/>
</dbReference>
<feature type="domain" description="N-acetyltransferase" evidence="1">
    <location>
        <begin position="36"/>
        <end position="189"/>
    </location>
</feature>
<dbReference type="InterPro" id="IPR000182">
    <property type="entry name" value="GNAT_dom"/>
</dbReference>
<dbReference type="InterPro" id="IPR016181">
    <property type="entry name" value="Acyl_CoA_acyltransferase"/>
</dbReference>
<sequence length="198" mass="21179">MGRLAGIAARILRMRSHLLYECACAGAAMPALQEGEHFHVLSAGSLPGQEALAKMLLAAAADNAAYLEDVRRGRVIALLISRDGELAHYSYLFLRNKTACLLGLGSGTALVGNAWTAPRFRGQGLQARAVQARAALAGEHGFERIAAETSPDNLASQRGMSKGGMRLLGRMDLIVVLSVLVLRLRKPAGFRLVAFCLR</sequence>
<organism evidence="2 3">
    <name type="scientific">Pseudothauera lacus</name>
    <dbReference type="NCBI Taxonomy" id="2136175"/>
    <lineage>
        <taxon>Bacteria</taxon>
        <taxon>Pseudomonadati</taxon>
        <taxon>Pseudomonadota</taxon>
        <taxon>Betaproteobacteria</taxon>
        <taxon>Rhodocyclales</taxon>
        <taxon>Zoogloeaceae</taxon>
        <taxon>Pseudothauera</taxon>
    </lineage>
</organism>
<evidence type="ECO:0000313" key="2">
    <source>
        <dbReference type="EMBL" id="PTD96778.1"/>
    </source>
</evidence>
<reference evidence="2 3" key="1">
    <citation type="submission" date="2018-03" db="EMBL/GenBank/DDBJ databases">
        <authorList>
            <person name="Keele B.F."/>
        </authorList>
    </citation>
    <scope>NUCLEOTIDE SEQUENCE [LARGE SCALE GENOMIC DNA]</scope>
    <source>
        <strain evidence="2 3">D20</strain>
    </source>
</reference>
<dbReference type="AlphaFoldDB" id="A0A2T4IG80"/>
<gene>
    <name evidence="2" type="ORF">C8261_08175</name>
</gene>
<dbReference type="Pfam" id="PF00583">
    <property type="entry name" value="Acetyltransf_1"/>
    <property type="match status" value="1"/>
</dbReference>
<comment type="caution">
    <text evidence="2">The sequence shown here is derived from an EMBL/GenBank/DDBJ whole genome shotgun (WGS) entry which is preliminary data.</text>
</comment>
<proteinExistence type="predicted"/>
<dbReference type="Gene3D" id="3.40.630.30">
    <property type="match status" value="1"/>
</dbReference>
<reference evidence="2 3" key="2">
    <citation type="submission" date="2018-04" db="EMBL/GenBank/DDBJ databases">
        <title>Thauera lacus sp. nov., isolated from an saline lake in Inner Mongolia, China.</title>
        <authorList>
            <person name="Liang Q.-Y."/>
        </authorList>
    </citation>
    <scope>NUCLEOTIDE SEQUENCE [LARGE SCALE GENOMIC DNA]</scope>
    <source>
        <strain evidence="2 3">D20</strain>
    </source>
</reference>
<dbReference type="SUPFAM" id="SSF55729">
    <property type="entry name" value="Acyl-CoA N-acyltransferases (Nat)"/>
    <property type="match status" value="1"/>
</dbReference>
<dbReference type="PROSITE" id="PS51186">
    <property type="entry name" value="GNAT"/>
    <property type="match status" value="1"/>
</dbReference>
<dbReference type="GO" id="GO:0016747">
    <property type="term" value="F:acyltransferase activity, transferring groups other than amino-acyl groups"/>
    <property type="evidence" value="ECO:0007669"/>
    <property type="project" value="InterPro"/>
</dbReference>
<evidence type="ECO:0000313" key="3">
    <source>
        <dbReference type="Proteomes" id="UP000241193"/>
    </source>
</evidence>
<dbReference type="RefSeq" id="WP_107493179.1">
    <property type="nucleotide sequence ID" value="NZ_PZKC01000005.1"/>
</dbReference>
<dbReference type="Proteomes" id="UP000241193">
    <property type="component" value="Unassembled WGS sequence"/>
</dbReference>
<name>A0A2T4IG80_9RHOO</name>
<evidence type="ECO:0000259" key="1">
    <source>
        <dbReference type="PROSITE" id="PS51186"/>
    </source>
</evidence>
<keyword evidence="3" id="KW-1185">Reference proteome</keyword>